<feature type="compositionally biased region" description="Low complexity" evidence="1">
    <location>
        <begin position="95"/>
        <end position="109"/>
    </location>
</feature>
<gene>
    <name evidence="3" type="ORF">PS273GM_17120</name>
</gene>
<evidence type="ECO:0000313" key="3">
    <source>
        <dbReference type="EMBL" id="ANF26738.1"/>
    </source>
</evidence>
<proteinExistence type="predicted"/>
<sequence length="119" mass="12319">MSRTSDQASQNVHGWERAASIIGGLYFLGKGLGRGGLGGVLQLAVGGMALARGVSGQCEAKRMLSEVNEQARMAEGNSRSMPLERSEADDVRLKTNAQAATGTATVTGNDSLDNPRAGV</sequence>
<evidence type="ECO:0000313" key="4">
    <source>
        <dbReference type="Proteomes" id="UP000077787"/>
    </source>
</evidence>
<dbReference type="OrthoDB" id="6904375at2"/>
<dbReference type="RefSeq" id="WP_064482055.1">
    <property type="nucleotide sequence ID" value="NZ_CP015641.1"/>
</dbReference>
<name>A0A172WTA1_STUST</name>
<dbReference type="eggNOG" id="ENOG5030HXR">
    <property type="taxonomic scope" value="Bacteria"/>
</dbReference>
<accession>A0A172WTA1</accession>
<feature type="region of interest" description="Disordered" evidence="1">
    <location>
        <begin position="95"/>
        <end position="119"/>
    </location>
</feature>
<dbReference type="Pfam" id="PF11127">
    <property type="entry name" value="YgaP-like_TM"/>
    <property type="match status" value="1"/>
</dbReference>
<reference evidence="3 4" key="1">
    <citation type="submission" date="2016-05" db="EMBL/GenBank/DDBJ databases">
        <title>Genome sequence of Pseudomonas stutzeri 273 and identification of the exopolysaccharide biosynthesis locus.</title>
        <authorList>
            <person name="Wu S."/>
            <person name="Sun C."/>
        </authorList>
    </citation>
    <scope>NUCLEOTIDE SEQUENCE [LARGE SCALE GENOMIC DNA]</scope>
    <source>
        <strain evidence="3 4">273</strain>
    </source>
</reference>
<dbReference type="AlphaFoldDB" id="A0A172WTA1"/>
<dbReference type="Proteomes" id="UP000077787">
    <property type="component" value="Chromosome"/>
</dbReference>
<feature type="domain" description="Inner membrane protein YgaP-like transmembrane" evidence="2">
    <location>
        <begin position="10"/>
        <end position="69"/>
    </location>
</feature>
<dbReference type="EMBL" id="CP015641">
    <property type="protein sequence ID" value="ANF26738.1"/>
    <property type="molecule type" value="Genomic_DNA"/>
</dbReference>
<dbReference type="InterPro" id="IPR021309">
    <property type="entry name" value="YgaP-like_TM"/>
</dbReference>
<evidence type="ECO:0000259" key="2">
    <source>
        <dbReference type="Pfam" id="PF11127"/>
    </source>
</evidence>
<protein>
    <recommendedName>
        <fullName evidence="2">Inner membrane protein YgaP-like transmembrane domain-containing protein</fullName>
    </recommendedName>
</protein>
<evidence type="ECO:0000256" key="1">
    <source>
        <dbReference type="SAM" id="MobiDB-lite"/>
    </source>
</evidence>
<organism evidence="3 4">
    <name type="scientific">Stutzerimonas stutzeri</name>
    <name type="common">Pseudomonas stutzeri</name>
    <dbReference type="NCBI Taxonomy" id="316"/>
    <lineage>
        <taxon>Bacteria</taxon>
        <taxon>Pseudomonadati</taxon>
        <taxon>Pseudomonadota</taxon>
        <taxon>Gammaproteobacteria</taxon>
        <taxon>Pseudomonadales</taxon>
        <taxon>Pseudomonadaceae</taxon>
        <taxon>Stutzerimonas</taxon>
    </lineage>
</organism>